<proteinExistence type="predicted"/>
<dbReference type="Proteomes" id="UP000194236">
    <property type="component" value="Unassembled WGS sequence"/>
</dbReference>
<organism evidence="1 2">
    <name type="scientific">Euroglyphus maynei</name>
    <name type="common">Mayne's house dust mite</name>
    <dbReference type="NCBI Taxonomy" id="6958"/>
    <lineage>
        <taxon>Eukaryota</taxon>
        <taxon>Metazoa</taxon>
        <taxon>Ecdysozoa</taxon>
        <taxon>Arthropoda</taxon>
        <taxon>Chelicerata</taxon>
        <taxon>Arachnida</taxon>
        <taxon>Acari</taxon>
        <taxon>Acariformes</taxon>
        <taxon>Sarcoptiformes</taxon>
        <taxon>Astigmata</taxon>
        <taxon>Psoroptidia</taxon>
        <taxon>Analgoidea</taxon>
        <taxon>Pyroglyphidae</taxon>
        <taxon>Pyroglyphinae</taxon>
        <taxon>Euroglyphus</taxon>
    </lineage>
</organism>
<keyword evidence="2" id="KW-1185">Reference proteome</keyword>
<sequence length="27" mass="3217">MSVRIAPYSMDSMNFVNYRPVVRLQEL</sequence>
<evidence type="ECO:0000313" key="1">
    <source>
        <dbReference type="EMBL" id="OTF75301.1"/>
    </source>
</evidence>
<reference evidence="1 2" key="1">
    <citation type="submission" date="2017-03" db="EMBL/GenBank/DDBJ databases">
        <title>Genome Survey of Euroglyphus maynei.</title>
        <authorList>
            <person name="Arlian L.G."/>
            <person name="Morgan M.S."/>
            <person name="Rider S.D."/>
        </authorList>
    </citation>
    <scope>NUCLEOTIDE SEQUENCE [LARGE SCALE GENOMIC DNA]</scope>
    <source>
        <strain evidence="1">Arlian Lab</strain>
        <tissue evidence="1">Whole body</tissue>
    </source>
</reference>
<dbReference type="AlphaFoldDB" id="A0A1Y3B3B3"/>
<evidence type="ECO:0000313" key="2">
    <source>
        <dbReference type="Proteomes" id="UP000194236"/>
    </source>
</evidence>
<accession>A0A1Y3B3B3</accession>
<comment type="caution">
    <text evidence="1">The sequence shown here is derived from an EMBL/GenBank/DDBJ whole genome shotgun (WGS) entry which is preliminary data.</text>
</comment>
<protein>
    <submittedName>
        <fullName evidence="1">Uncharacterized protein</fullName>
    </submittedName>
</protein>
<name>A0A1Y3B3B3_EURMA</name>
<dbReference type="EMBL" id="MUJZ01042635">
    <property type="protein sequence ID" value="OTF75301.1"/>
    <property type="molecule type" value="Genomic_DNA"/>
</dbReference>
<gene>
    <name evidence="1" type="ORF">BLA29_013821</name>
</gene>